<evidence type="ECO:0000313" key="7">
    <source>
        <dbReference type="EMBL" id="BBZ20107.1"/>
    </source>
</evidence>
<dbReference type="GO" id="GO:0003700">
    <property type="term" value="F:DNA-binding transcription factor activity"/>
    <property type="evidence" value="ECO:0007669"/>
    <property type="project" value="TreeGrafter"/>
</dbReference>
<dbReference type="PANTHER" id="PTHR30055">
    <property type="entry name" value="HTH-TYPE TRANSCRIPTIONAL REGULATOR RUTR"/>
    <property type="match status" value="1"/>
</dbReference>
<dbReference type="InterPro" id="IPR050109">
    <property type="entry name" value="HTH-type_TetR-like_transc_reg"/>
</dbReference>
<evidence type="ECO:0000256" key="2">
    <source>
        <dbReference type="ARBA" id="ARBA00023015"/>
    </source>
</evidence>
<organism evidence="7 8">
    <name type="scientific">Mycolicibacterium gadium</name>
    <name type="common">Mycobacterium gadium</name>
    <dbReference type="NCBI Taxonomy" id="1794"/>
    <lineage>
        <taxon>Bacteria</taxon>
        <taxon>Bacillati</taxon>
        <taxon>Actinomycetota</taxon>
        <taxon>Actinomycetes</taxon>
        <taxon>Mycobacteriales</taxon>
        <taxon>Mycobacteriaceae</taxon>
        <taxon>Mycolicibacterium</taxon>
    </lineage>
</organism>
<keyword evidence="4" id="KW-0804">Transcription</keyword>
<feature type="domain" description="HTH tetR-type" evidence="6">
    <location>
        <begin position="63"/>
        <end position="123"/>
    </location>
</feature>
<dbReference type="AlphaFoldDB" id="A0A7I7WTP9"/>
<gene>
    <name evidence="7" type="ORF">MGAD_44420</name>
</gene>
<keyword evidence="3 5" id="KW-0238">DNA-binding</keyword>
<reference evidence="7 8" key="1">
    <citation type="journal article" date="2019" name="Emerg. Microbes Infect.">
        <title>Comprehensive subspecies identification of 175 nontuberculous mycobacteria species based on 7547 genomic profiles.</title>
        <authorList>
            <person name="Matsumoto Y."/>
            <person name="Kinjo T."/>
            <person name="Motooka D."/>
            <person name="Nabeya D."/>
            <person name="Jung N."/>
            <person name="Uechi K."/>
            <person name="Horii T."/>
            <person name="Iida T."/>
            <person name="Fujita J."/>
            <person name="Nakamura S."/>
        </authorList>
    </citation>
    <scope>NUCLEOTIDE SEQUENCE [LARGE SCALE GENOMIC DNA]</scope>
    <source>
        <strain evidence="7 8">JCM 12688</strain>
    </source>
</reference>
<dbReference type="PRINTS" id="PR00455">
    <property type="entry name" value="HTHTETR"/>
</dbReference>
<evidence type="ECO:0000313" key="8">
    <source>
        <dbReference type="Proteomes" id="UP000466187"/>
    </source>
</evidence>
<dbReference type="KEGG" id="mgad:MGAD_44420"/>
<keyword evidence="1" id="KW-0678">Repressor</keyword>
<evidence type="ECO:0000259" key="6">
    <source>
        <dbReference type="PROSITE" id="PS50977"/>
    </source>
</evidence>
<dbReference type="EMBL" id="AP022608">
    <property type="protein sequence ID" value="BBZ20107.1"/>
    <property type="molecule type" value="Genomic_DNA"/>
</dbReference>
<dbReference type="InterPro" id="IPR009057">
    <property type="entry name" value="Homeodomain-like_sf"/>
</dbReference>
<dbReference type="Gene3D" id="1.10.357.10">
    <property type="entry name" value="Tetracycline Repressor, domain 2"/>
    <property type="match status" value="1"/>
</dbReference>
<evidence type="ECO:0000256" key="3">
    <source>
        <dbReference type="ARBA" id="ARBA00023125"/>
    </source>
</evidence>
<sequence>MLRQSNLYADLRCCDSHFFAELTILGTPQVIPRRPTSGLWHNLTVPQHTASRGPGRPPAAKAAETRERIIGAAREVFSELGYDAATFQAIAIRAGLTRPAINHYFASKRVLWAQVVEQTDAQVVSAGQARAKSETNLLNRLSAFFTAAIQADSEDRSAAAFLVTSVLESQRHPELSGDEHDSLRNSREFIAWAVDDAIKTGELTTDTDVSDLVEMLVAMMWGIGFYAGFVGGHDELSGVVEKFELLLAGKLWQFSD</sequence>
<dbReference type="PANTHER" id="PTHR30055:SF226">
    <property type="entry name" value="HTH-TYPE TRANSCRIPTIONAL REGULATOR PKSA"/>
    <property type="match status" value="1"/>
</dbReference>
<dbReference type="InterPro" id="IPR036271">
    <property type="entry name" value="Tet_transcr_reg_TetR-rel_C_sf"/>
</dbReference>
<name>A0A7I7WTP9_MYCGU</name>
<dbReference type="InterPro" id="IPR039538">
    <property type="entry name" value="BetI_C"/>
</dbReference>
<dbReference type="PROSITE" id="PS50977">
    <property type="entry name" value="HTH_TETR_2"/>
    <property type="match status" value="1"/>
</dbReference>
<dbReference type="Pfam" id="PF13977">
    <property type="entry name" value="TetR_C_6"/>
    <property type="match status" value="1"/>
</dbReference>
<dbReference type="Proteomes" id="UP000466187">
    <property type="component" value="Chromosome"/>
</dbReference>
<dbReference type="GO" id="GO:0000976">
    <property type="term" value="F:transcription cis-regulatory region binding"/>
    <property type="evidence" value="ECO:0007669"/>
    <property type="project" value="TreeGrafter"/>
</dbReference>
<keyword evidence="2" id="KW-0805">Transcription regulation</keyword>
<dbReference type="Gene3D" id="1.10.10.60">
    <property type="entry name" value="Homeodomain-like"/>
    <property type="match status" value="1"/>
</dbReference>
<feature type="DNA-binding region" description="H-T-H motif" evidence="5">
    <location>
        <begin position="86"/>
        <end position="105"/>
    </location>
</feature>
<dbReference type="SUPFAM" id="SSF48498">
    <property type="entry name" value="Tetracyclin repressor-like, C-terminal domain"/>
    <property type="match status" value="1"/>
</dbReference>
<proteinExistence type="predicted"/>
<protein>
    <submittedName>
        <fullName evidence="7">TetR family transcriptional regulator</fullName>
    </submittedName>
</protein>
<accession>A0A7I7WTP9</accession>
<dbReference type="Pfam" id="PF00440">
    <property type="entry name" value="TetR_N"/>
    <property type="match status" value="1"/>
</dbReference>
<dbReference type="SUPFAM" id="SSF46689">
    <property type="entry name" value="Homeodomain-like"/>
    <property type="match status" value="1"/>
</dbReference>
<dbReference type="InterPro" id="IPR001647">
    <property type="entry name" value="HTH_TetR"/>
</dbReference>
<evidence type="ECO:0000256" key="5">
    <source>
        <dbReference type="PROSITE-ProRule" id="PRU00335"/>
    </source>
</evidence>
<evidence type="ECO:0000256" key="4">
    <source>
        <dbReference type="ARBA" id="ARBA00023163"/>
    </source>
</evidence>
<evidence type="ECO:0000256" key="1">
    <source>
        <dbReference type="ARBA" id="ARBA00022491"/>
    </source>
</evidence>